<proteinExistence type="predicted"/>
<gene>
    <name evidence="3" type="ORF">GCM10022229_12260</name>
</gene>
<feature type="region of interest" description="Disordered" evidence="1">
    <location>
        <begin position="27"/>
        <end position="61"/>
    </location>
</feature>
<reference evidence="4" key="1">
    <citation type="journal article" date="2019" name="Int. J. Syst. Evol. Microbiol.">
        <title>The Global Catalogue of Microorganisms (GCM) 10K type strain sequencing project: providing services to taxonomists for standard genome sequencing and annotation.</title>
        <authorList>
            <consortium name="The Broad Institute Genomics Platform"/>
            <consortium name="The Broad Institute Genome Sequencing Center for Infectious Disease"/>
            <person name="Wu L."/>
            <person name="Ma J."/>
        </authorList>
    </citation>
    <scope>NUCLEOTIDE SEQUENCE [LARGE SCALE GENOMIC DNA]</scope>
    <source>
        <strain evidence="4">JCM 16916</strain>
    </source>
</reference>
<comment type="caution">
    <text evidence="3">The sequence shown here is derived from an EMBL/GenBank/DDBJ whole genome shotgun (WGS) entry which is preliminary data.</text>
</comment>
<organism evidence="3 4">
    <name type="scientific">Luteimonas lutimaris</name>
    <dbReference type="NCBI Taxonomy" id="698645"/>
    <lineage>
        <taxon>Bacteria</taxon>
        <taxon>Pseudomonadati</taxon>
        <taxon>Pseudomonadota</taxon>
        <taxon>Gammaproteobacteria</taxon>
        <taxon>Lysobacterales</taxon>
        <taxon>Lysobacteraceae</taxon>
        <taxon>Luteimonas</taxon>
    </lineage>
</organism>
<evidence type="ECO:0000256" key="1">
    <source>
        <dbReference type="SAM" id="MobiDB-lite"/>
    </source>
</evidence>
<dbReference type="EMBL" id="BAAAZU010000004">
    <property type="protein sequence ID" value="GAA3920184.1"/>
    <property type="molecule type" value="Genomic_DNA"/>
</dbReference>
<dbReference type="Proteomes" id="UP001501727">
    <property type="component" value="Unassembled WGS sequence"/>
</dbReference>
<keyword evidence="4" id="KW-1185">Reference proteome</keyword>
<dbReference type="RefSeq" id="WP_344759069.1">
    <property type="nucleotide sequence ID" value="NZ_BAAAZU010000004.1"/>
</dbReference>
<accession>A0ABP7ME73</accession>
<dbReference type="PROSITE" id="PS51257">
    <property type="entry name" value="PROKAR_LIPOPROTEIN"/>
    <property type="match status" value="1"/>
</dbReference>
<feature type="signal peptide" evidence="2">
    <location>
        <begin position="1"/>
        <end position="22"/>
    </location>
</feature>
<keyword evidence="2" id="KW-0732">Signal</keyword>
<evidence type="ECO:0008006" key="5">
    <source>
        <dbReference type="Google" id="ProtNLM"/>
    </source>
</evidence>
<evidence type="ECO:0000313" key="3">
    <source>
        <dbReference type="EMBL" id="GAA3920184.1"/>
    </source>
</evidence>
<feature type="chain" id="PRO_5045514326" description="Lipoprotein" evidence="2">
    <location>
        <begin position="23"/>
        <end position="208"/>
    </location>
</feature>
<name>A0ABP7ME73_9GAMM</name>
<evidence type="ECO:0000313" key="4">
    <source>
        <dbReference type="Proteomes" id="UP001501727"/>
    </source>
</evidence>
<protein>
    <recommendedName>
        <fullName evidence="5">Lipoprotein</fullName>
    </recommendedName>
</protein>
<evidence type="ECO:0000256" key="2">
    <source>
        <dbReference type="SAM" id="SignalP"/>
    </source>
</evidence>
<sequence>MSCSNRGSLALSILAASVLLLAACSQGGPASAPADQPEANTAPAPPAIPQHDPTAAPAERAAPPTLRAVVLGEFAPANAVAESATGALTITDGAIEGANGASFSTERVALVNGDDRFTADARFADAMMIEPRQQVELRHVIDETPPTDAPDQALCGTLKTGHLAIARVMDGDVEVVKLLALSGEGLPAGSATDVGLCGMAEYRGKSGS</sequence>